<dbReference type="InterPro" id="IPR036388">
    <property type="entry name" value="WH-like_DNA-bd_sf"/>
</dbReference>
<dbReference type="InterPro" id="IPR058922">
    <property type="entry name" value="WHD_DRP"/>
</dbReference>
<dbReference type="InterPro" id="IPR042197">
    <property type="entry name" value="Apaf_helical"/>
</dbReference>
<dbReference type="Gene3D" id="1.10.8.430">
    <property type="entry name" value="Helical domain of apoptotic protease-activating factors"/>
    <property type="match status" value="1"/>
</dbReference>
<feature type="domain" description="AAA+ ATPase" evidence="6">
    <location>
        <begin position="166"/>
        <end position="303"/>
    </location>
</feature>
<dbReference type="InterPro" id="IPR050905">
    <property type="entry name" value="Plant_NBS-LRR"/>
</dbReference>
<dbReference type="PANTHER" id="PTHR33463:SF207">
    <property type="entry name" value="AAA+ ATPASE DOMAIN-CONTAINING PROTEIN"/>
    <property type="match status" value="1"/>
</dbReference>
<dbReference type="InterPro" id="IPR032675">
    <property type="entry name" value="LRR_dom_sf"/>
</dbReference>
<sequence length="910" mass="103068">MDFLGTIFSCVLNTVANPIMKHVKYPFTAGGNTKDLDSAAADLRAQKNDVKEKIRDAARENGVATHEALHWLSQVENLEQEAEGIKQKYQQLCRCFCNICPNVWSVYKISKMAANKLVEANSLRDERKPSPDQITRVQQPLHRVMPTPSSESPYLKSAIRYVREDEHGIIGICGMGGVGKTHLMKEINEQLNQPSAEFEVVVFLKCKQCTNETIQNEIIDWLGLDKNGSMEQKQSTICNFLINRNFVLLLDDLWSYIDLSIIGIPDPKNTAGMHKQKVVLATRLRGLCGQMEVQKTIEVNLLEGEDAWSLFEKMATTETINSHPLIKNSAVQIVNELCGLPLAIIAVGKTMRPKRQHGEWEHALAQLQKARLNDVESQNTDEQLVFSILKFSYDSLRNGTLKDCFLHCSLWPEGFEIPKDKLIELWMGLGLIDEPDIQTAYNVGFSYIGELKAASLLEGGDDENFIKMHDVMRDMALWITKDKWIVQAGATTNTGSVTMSVSHGAEKLSAMKTGATKFSFSSQHSSIKPTSLMLNHNHLNSSITLPLELFSLLTILDLSYNNLGEFPVDICKLVHLQFLNLSHNGINFGLLPAQLGNLTELKYLLLRGLSCVFPKGVLVKLKALRVLDCSHSSFIYGNHNNEMLFSTLGEIQSLTFFQALGISLWDMQDIADFCEKVSVPVRWLDVSGHKGSCLTFSTRFLGGSQFSNFLFSIDVKETEVKDVKFELDQSTGQNQSSCHLHRLEYLHFRKMWRMENVIWKNLNPKDVFPRLLVLEFEICPMLSSISWVVNLPCIQELRVIQCNNLKQLICIDEQNTRGINVSRYDVPLKKMHLGQNYGLQSISDPMVITFGALEILEVYDCDALKKLPFNTGDPPKKLKKIRGPEKWWTEVEMEDGSHRSLLRPFFEKLW</sequence>
<dbReference type="SMART" id="SM00382">
    <property type="entry name" value="AAA"/>
    <property type="match status" value="1"/>
</dbReference>
<keyword evidence="3" id="KW-0611">Plant defense</keyword>
<gene>
    <name evidence="7" type="ORF">LUZ63_012972</name>
</gene>
<organism evidence="7 8">
    <name type="scientific">Rhynchospora breviuscula</name>
    <dbReference type="NCBI Taxonomy" id="2022672"/>
    <lineage>
        <taxon>Eukaryota</taxon>
        <taxon>Viridiplantae</taxon>
        <taxon>Streptophyta</taxon>
        <taxon>Embryophyta</taxon>
        <taxon>Tracheophyta</taxon>
        <taxon>Spermatophyta</taxon>
        <taxon>Magnoliopsida</taxon>
        <taxon>Liliopsida</taxon>
        <taxon>Poales</taxon>
        <taxon>Cyperaceae</taxon>
        <taxon>Cyperoideae</taxon>
        <taxon>Rhynchosporeae</taxon>
        <taxon>Rhynchospora</taxon>
    </lineage>
</organism>
<evidence type="ECO:0000313" key="7">
    <source>
        <dbReference type="EMBL" id="KAJ1688817.1"/>
    </source>
</evidence>
<feature type="coiled-coil region" evidence="5">
    <location>
        <begin position="33"/>
        <end position="95"/>
    </location>
</feature>
<dbReference type="FunFam" id="3.40.50.300:FF:001091">
    <property type="entry name" value="Probable disease resistance protein At1g61300"/>
    <property type="match status" value="1"/>
</dbReference>
<reference evidence="7" key="1">
    <citation type="journal article" date="2022" name="Cell">
        <title>Repeat-based holocentromeres influence genome architecture and karyotype evolution.</title>
        <authorList>
            <person name="Hofstatter P.G."/>
            <person name="Thangavel G."/>
            <person name="Lux T."/>
            <person name="Neumann P."/>
            <person name="Vondrak T."/>
            <person name="Novak P."/>
            <person name="Zhang M."/>
            <person name="Costa L."/>
            <person name="Castellani M."/>
            <person name="Scott A."/>
            <person name="Toegelov H."/>
            <person name="Fuchs J."/>
            <person name="Mata-Sucre Y."/>
            <person name="Dias Y."/>
            <person name="Vanzela A.L.L."/>
            <person name="Huettel B."/>
            <person name="Almeida C.C.S."/>
            <person name="Simkova H."/>
            <person name="Souza G."/>
            <person name="Pedrosa-Harand A."/>
            <person name="Macas J."/>
            <person name="Mayer K.F.X."/>
            <person name="Houben A."/>
            <person name="Marques A."/>
        </authorList>
    </citation>
    <scope>NUCLEOTIDE SEQUENCE</scope>
    <source>
        <strain evidence="7">RhyBre1mFocal</strain>
    </source>
</reference>
<dbReference type="Pfam" id="PF23559">
    <property type="entry name" value="WHD_DRP"/>
    <property type="match status" value="1"/>
</dbReference>
<evidence type="ECO:0000256" key="4">
    <source>
        <dbReference type="ARBA" id="ARBA00022840"/>
    </source>
</evidence>
<dbReference type="PANTHER" id="PTHR33463">
    <property type="entry name" value="NB-ARC DOMAIN-CONTAINING PROTEIN-RELATED"/>
    <property type="match status" value="1"/>
</dbReference>
<evidence type="ECO:0000313" key="8">
    <source>
        <dbReference type="Proteomes" id="UP001151287"/>
    </source>
</evidence>
<proteinExistence type="inferred from homology"/>
<keyword evidence="2" id="KW-0677">Repeat</keyword>
<dbReference type="OrthoDB" id="675885at2759"/>
<dbReference type="Gene3D" id="1.10.10.10">
    <property type="entry name" value="Winged helix-like DNA-binding domain superfamily/Winged helix DNA-binding domain"/>
    <property type="match status" value="1"/>
</dbReference>
<dbReference type="FunFam" id="1.10.10.10:FF:000322">
    <property type="entry name" value="Probable disease resistance protein At1g63360"/>
    <property type="match status" value="1"/>
</dbReference>
<evidence type="ECO:0000259" key="6">
    <source>
        <dbReference type="SMART" id="SM00382"/>
    </source>
</evidence>
<dbReference type="Gene3D" id="3.80.10.10">
    <property type="entry name" value="Ribonuclease Inhibitor"/>
    <property type="match status" value="1"/>
</dbReference>
<keyword evidence="4" id="KW-0067">ATP-binding</keyword>
<dbReference type="AlphaFoldDB" id="A0A9Q0C7N3"/>
<evidence type="ECO:0000256" key="3">
    <source>
        <dbReference type="ARBA" id="ARBA00022821"/>
    </source>
</evidence>
<dbReference type="SUPFAM" id="SSF52540">
    <property type="entry name" value="P-loop containing nucleoside triphosphate hydrolases"/>
    <property type="match status" value="1"/>
</dbReference>
<dbReference type="InterPro" id="IPR003593">
    <property type="entry name" value="AAA+_ATPase"/>
</dbReference>
<keyword evidence="4" id="KW-0547">Nucleotide-binding</keyword>
<dbReference type="GO" id="GO:0005524">
    <property type="term" value="F:ATP binding"/>
    <property type="evidence" value="ECO:0007669"/>
    <property type="project" value="UniProtKB-KW"/>
</dbReference>
<comment type="caution">
    <text evidence="7">The sequence shown here is derived from an EMBL/GenBank/DDBJ whole genome shotgun (WGS) entry which is preliminary data.</text>
</comment>
<dbReference type="InterPro" id="IPR002182">
    <property type="entry name" value="NB-ARC"/>
</dbReference>
<protein>
    <recommendedName>
        <fullName evidence="6">AAA+ ATPase domain-containing protein</fullName>
    </recommendedName>
</protein>
<dbReference type="GO" id="GO:0002758">
    <property type="term" value="P:innate immune response-activating signaling pathway"/>
    <property type="evidence" value="ECO:0007669"/>
    <property type="project" value="UniProtKB-ARBA"/>
</dbReference>
<dbReference type="SUPFAM" id="SSF52058">
    <property type="entry name" value="L domain-like"/>
    <property type="match status" value="1"/>
</dbReference>
<name>A0A9Q0C7N3_9POAL</name>
<dbReference type="Pfam" id="PF00931">
    <property type="entry name" value="NB-ARC"/>
    <property type="match status" value="1"/>
</dbReference>
<keyword evidence="5" id="KW-0175">Coiled coil</keyword>
<dbReference type="Proteomes" id="UP001151287">
    <property type="component" value="Unassembled WGS sequence"/>
</dbReference>
<dbReference type="Gene3D" id="3.40.50.300">
    <property type="entry name" value="P-loop containing nucleotide triphosphate hydrolases"/>
    <property type="match status" value="1"/>
</dbReference>
<dbReference type="EMBL" id="JAMQYH010000004">
    <property type="protein sequence ID" value="KAJ1688817.1"/>
    <property type="molecule type" value="Genomic_DNA"/>
</dbReference>
<dbReference type="GO" id="GO:0043531">
    <property type="term" value="F:ADP binding"/>
    <property type="evidence" value="ECO:0007669"/>
    <property type="project" value="InterPro"/>
</dbReference>
<evidence type="ECO:0000256" key="5">
    <source>
        <dbReference type="SAM" id="Coils"/>
    </source>
</evidence>
<dbReference type="GO" id="GO:0042742">
    <property type="term" value="P:defense response to bacterium"/>
    <property type="evidence" value="ECO:0007669"/>
    <property type="project" value="UniProtKB-ARBA"/>
</dbReference>
<comment type="similarity">
    <text evidence="1">Belongs to the disease resistance NB-LRR family.</text>
</comment>
<evidence type="ECO:0000256" key="2">
    <source>
        <dbReference type="ARBA" id="ARBA00022737"/>
    </source>
</evidence>
<evidence type="ECO:0000256" key="1">
    <source>
        <dbReference type="ARBA" id="ARBA00008894"/>
    </source>
</evidence>
<dbReference type="InterPro" id="IPR027417">
    <property type="entry name" value="P-loop_NTPase"/>
</dbReference>
<dbReference type="PRINTS" id="PR00364">
    <property type="entry name" value="DISEASERSIST"/>
</dbReference>
<dbReference type="GO" id="GO:0009626">
    <property type="term" value="P:plant-type hypersensitive response"/>
    <property type="evidence" value="ECO:0007669"/>
    <property type="project" value="UniProtKB-ARBA"/>
</dbReference>
<accession>A0A9Q0C7N3</accession>
<keyword evidence="8" id="KW-1185">Reference proteome</keyword>